<reference evidence="2 3" key="1">
    <citation type="submission" date="2018-09" db="EMBL/GenBank/DDBJ databases">
        <title>Phylogeny of the Shewanellaceae, and recommendation for two new genera, Pseudoshewanella and Parashewanella.</title>
        <authorList>
            <person name="Wang G."/>
        </authorList>
    </citation>
    <scope>NUCLEOTIDE SEQUENCE [LARGE SCALE GENOMIC DNA]</scope>
    <source>
        <strain evidence="2 3">C51</strain>
    </source>
</reference>
<sequence length="93" mass="11358">MNIYMLYGCWYAVINVLTLSLYGYDKHAAINNKWRIPEKYLHLISVLGGWLTARFCQHGFRHKFNKRSFMWRYWATVLLHFTLLFGFYQIWNT</sequence>
<keyword evidence="1" id="KW-0472">Membrane</keyword>
<accession>A0A3L8Q058</accession>
<keyword evidence="3" id="KW-1185">Reference proteome</keyword>
<feature type="transmembrane region" description="Helical" evidence="1">
    <location>
        <begin position="69"/>
        <end position="91"/>
    </location>
</feature>
<feature type="transmembrane region" description="Helical" evidence="1">
    <location>
        <begin position="7"/>
        <end position="24"/>
    </location>
</feature>
<dbReference type="Pfam" id="PF06961">
    <property type="entry name" value="DUF1294"/>
    <property type="match status" value="1"/>
</dbReference>
<protein>
    <submittedName>
        <fullName evidence="2">DUF1294 domain-containing protein</fullName>
    </submittedName>
</protein>
<organism evidence="2 3">
    <name type="scientific">Parashewanella curva</name>
    <dbReference type="NCBI Taxonomy" id="2338552"/>
    <lineage>
        <taxon>Bacteria</taxon>
        <taxon>Pseudomonadati</taxon>
        <taxon>Pseudomonadota</taxon>
        <taxon>Gammaproteobacteria</taxon>
        <taxon>Alteromonadales</taxon>
        <taxon>Shewanellaceae</taxon>
        <taxon>Parashewanella</taxon>
    </lineage>
</organism>
<evidence type="ECO:0000313" key="2">
    <source>
        <dbReference type="EMBL" id="RLV60945.1"/>
    </source>
</evidence>
<name>A0A3L8Q058_9GAMM</name>
<gene>
    <name evidence="2" type="ORF">D5018_04705</name>
</gene>
<dbReference type="EMBL" id="QZEI01000010">
    <property type="protein sequence ID" value="RLV60945.1"/>
    <property type="molecule type" value="Genomic_DNA"/>
</dbReference>
<keyword evidence="1" id="KW-0812">Transmembrane</keyword>
<dbReference type="AlphaFoldDB" id="A0A3L8Q058"/>
<dbReference type="Proteomes" id="UP000281474">
    <property type="component" value="Unassembled WGS sequence"/>
</dbReference>
<dbReference type="OrthoDB" id="72963at2"/>
<dbReference type="InterPro" id="IPR010718">
    <property type="entry name" value="DUF1294"/>
</dbReference>
<proteinExistence type="predicted"/>
<evidence type="ECO:0000256" key="1">
    <source>
        <dbReference type="SAM" id="Phobius"/>
    </source>
</evidence>
<keyword evidence="1" id="KW-1133">Transmembrane helix</keyword>
<evidence type="ECO:0000313" key="3">
    <source>
        <dbReference type="Proteomes" id="UP000281474"/>
    </source>
</evidence>
<comment type="caution">
    <text evidence="2">The sequence shown here is derived from an EMBL/GenBank/DDBJ whole genome shotgun (WGS) entry which is preliminary data.</text>
</comment>